<dbReference type="EC" id="3.5.3.8" evidence="5 6"/>
<dbReference type="GO" id="GO:0008783">
    <property type="term" value="F:agmatinase activity"/>
    <property type="evidence" value="ECO:0007669"/>
    <property type="project" value="TreeGrafter"/>
</dbReference>
<comment type="similarity">
    <text evidence="5 7">Belongs to the arginase family.</text>
</comment>
<reference evidence="9 10" key="2">
    <citation type="submission" date="2022-06" db="EMBL/GenBank/DDBJ databases">
        <title>Staphylococcus hominis ShoR14 genome sequence.</title>
        <authorList>
            <person name="Yeo C.C."/>
            <person name="Chew C.H."/>
            <person name="Che Hamzah A.M."/>
            <person name="Al-Trad E.I."/>
        </authorList>
    </citation>
    <scope>NUCLEOTIDE SEQUENCE [LARGE SCALE GENOMIC DNA]</scope>
    <source>
        <strain evidence="9 10">ShoR14</strain>
    </source>
</reference>
<dbReference type="PANTHER" id="PTHR11358:SF35">
    <property type="entry name" value="FORMIMIDOYLGLUTAMASE"/>
    <property type="match status" value="1"/>
</dbReference>
<reference evidence="8" key="1">
    <citation type="submission" date="2016-02" db="EMBL/GenBank/DDBJ databases">
        <title>Genomic sequence of a clinical Staphylococcus hominis isolate.</title>
        <authorList>
            <person name="McClure J.M."/>
            <person name="Zhang K."/>
        </authorList>
    </citation>
    <scope>NUCLEOTIDE SEQUENCE</scope>
    <source>
        <strain evidence="8">C34847</strain>
    </source>
</reference>
<sequence>MYSKSNPKLWKGRVDSQNDPKQFKHFQTVTFANLENIENQFDKVGVGLLGYAVDKGIELNEGRIGTKKGPDEIKKAFAQLPDLSECESLVDYGNVEYTKGSLSEVQEEMGRLAARVIQQHHQSFFIGGGHDIAYAQYLATRHIYPDASIGIINIDSHFETRADVQSNSGTMFRQILEKDDNIDYLVLGLSQGRNTRSLYEYAEEKGIIYVYADEILNDLSPTIKDKIERFIHQHETIMFTISMDAIDSAFAPGVSEPTVLGLNPHSVFDIGKRVILSEKTSSISIAEVNPNYDIDHRTAQLAANFIHHFIE</sequence>
<comment type="caution">
    <text evidence="5">Lacks conserved residue(s) required for the propagation of feature annotation.</text>
</comment>
<evidence type="ECO:0000256" key="6">
    <source>
        <dbReference type="NCBIfam" id="TIGR01227"/>
    </source>
</evidence>
<keyword evidence="1" id="KW-0479">Metal-binding</keyword>
<dbReference type="GO" id="GO:0030145">
    <property type="term" value="F:manganese ion binding"/>
    <property type="evidence" value="ECO:0007669"/>
    <property type="project" value="UniProtKB-UniRule"/>
</dbReference>
<dbReference type="Pfam" id="PF00491">
    <property type="entry name" value="Arginase"/>
    <property type="match status" value="1"/>
</dbReference>
<comment type="pathway">
    <text evidence="5">Amino-acid degradation; L-histidine degradation into L-glutamate; L-glutamate from N-formimidoyl-L-glutamate (hydrolase route): step 1/1.</text>
</comment>
<dbReference type="SUPFAM" id="SSF52768">
    <property type="entry name" value="Arginase/deacetylase"/>
    <property type="match status" value="1"/>
</dbReference>
<accession>A0A3S7GWM2</accession>
<dbReference type="Proteomes" id="UP000665944">
    <property type="component" value="Unassembled WGS sequence"/>
</dbReference>
<protein>
    <recommendedName>
        <fullName evidence="5 6">Formimidoylglutamase</fullName>
        <ecNumber evidence="5 6">3.5.3.8</ecNumber>
    </recommendedName>
    <alternativeName>
        <fullName evidence="5">Formiminoglutamase</fullName>
    </alternativeName>
    <alternativeName>
        <fullName evidence="5">Formiminoglutamate hydrolase</fullName>
    </alternativeName>
</protein>
<dbReference type="PANTHER" id="PTHR11358">
    <property type="entry name" value="ARGINASE/AGMATINASE"/>
    <property type="match status" value="1"/>
</dbReference>
<dbReference type="EMBL" id="CP014567">
    <property type="protein sequence ID" value="AVI06678.1"/>
    <property type="molecule type" value="Genomic_DNA"/>
</dbReference>
<keyword evidence="4" id="KW-0464">Manganese</keyword>
<evidence type="ECO:0000256" key="2">
    <source>
        <dbReference type="ARBA" id="ARBA00022801"/>
    </source>
</evidence>
<proteinExistence type="inferred from homology"/>
<dbReference type="Gene3D" id="3.40.800.10">
    <property type="entry name" value="Ureohydrolase domain"/>
    <property type="match status" value="1"/>
</dbReference>
<evidence type="ECO:0000256" key="5">
    <source>
        <dbReference type="HAMAP-Rule" id="MF_00737"/>
    </source>
</evidence>
<dbReference type="InterPro" id="IPR023696">
    <property type="entry name" value="Ureohydrolase_dom_sf"/>
</dbReference>
<dbReference type="AlphaFoldDB" id="A0A3S7GWM2"/>
<dbReference type="GO" id="GO:0050415">
    <property type="term" value="F:formimidoylglutamase activity"/>
    <property type="evidence" value="ECO:0007669"/>
    <property type="project" value="UniProtKB-UniRule"/>
</dbReference>
<dbReference type="GO" id="GO:0019556">
    <property type="term" value="P:L-histidine catabolic process to glutamate and formamide"/>
    <property type="evidence" value="ECO:0007669"/>
    <property type="project" value="UniProtKB-UniRule"/>
</dbReference>
<evidence type="ECO:0000313" key="8">
    <source>
        <dbReference type="EMBL" id="AVI06678.1"/>
    </source>
</evidence>
<dbReference type="NCBIfam" id="TIGR01227">
    <property type="entry name" value="hutG"/>
    <property type="match status" value="1"/>
</dbReference>
<dbReference type="GO" id="GO:0019557">
    <property type="term" value="P:L-histidine catabolic process to glutamate and formate"/>
    <property type="evidence" value="ECO:0007669"/>
    <property type="project" value="UniProtKB-UniPathway"/>
</dbReference>
<gene>
    <name evidence="5 9" type="primary">hutG</name>
    <name evidence="8" type="ORF">AZE34_07840</name>
    <name evidence="9" type="ORF">J7T32_002195</name>
</gene>
<dbReference type="PIRSF" id="PIRSF036979">
    <property type="entry name" value="Arginase"/>
    <property type="match status" value="1"/>
</dbReference>
<dbReference type="GO" id="GO:0033389">
    <property type="term" value="P:putrescine biosynthetic process from arginine, via agmatine"/>
    <property type="evidence" value="ECO:0007669"/>
    <property type="project" value="TreeGrafter"/>
</dbReference>
<comment type="cofactor">
    <cofactor evidence="5">
        <name>Mn(2+)</name>
        <dbReference type="ChEBI" id="CHEBI:29035"/>
    </cofactor>
    <text evidence="5">Binds 2 manganese ions per subunit.</text>
</comment>
<evidence type="ECO:0000256" key="3">
    <source>
        <dbReference type="ARBA" id="ARBA00022808"/>
    </source>
</evidence>
<evidence type="ECO:0000256" key="4">
    <source>
        <dbReference type="ARBA" id="ARBA00023211"/>
    </source>
</evidence>
<evidence type="ECO:0000313" key="9">
    <source>
        <dbReference type="EMBL" id="MCM5671578.1"/>
    </source>
</evidence>
<evidence type="ECO:0000313" key="10">
    <source>
        <dbReference type="Proteomes" id="UP000665944"/>
    </source>
</evidence>
<comment type="function">
    <text evidence="5">Catalyzes the conversion of N-formimidoyl-L-glutamate to L-glutamate and formamide.</text>
</comment>
<keyword evidence="3 5" id="KW-0369">Histidine metabolism</keyword>
<dbReference type="InterPro" id="IPR005923">
    <property type="entry name" value="HutG"/>
</dbReference>
<dbReference type="PROSITE" id="PS51409">
    <property type="entry name" value="ARGINASE_2"/>
    <property type="match status" value="1"/>
</dbReference>
<dbReference type="CDD" id="cd09988">
    <property type="entry name" value="Formimidoylglutamase"/>
    <property type="match status" value="1"/>
</dbReference>
<dbReference type="RefSeq" id="WP_017174907.1">
    <property type="nucleotide sequence ID" value="NZ_CP014567.1"/>
</dbReference>
<dbReference type="HAMAP" id="MF_00737">
    <property type="entry name" value="Formimidoylglutam"/>
    <property type="match status" value="1"/>
</dbReference>
<comment type="catalytic activity">
    <reaction evidence="5">
        <text>N-formimidoyl-L-glutamate + H2O = formamide + L-glutamate</text>
        <dbReference type="Rhea" id="RHEA:22492"/>
        <dbReference type="ChEBI" id="CHEBI:15377"/>
        <dbReference type="ChEBI" id="CHEBI:16397"/>
        <dbReference type="ChEBI" id="CHEBI:29985"/>
        <dbReference type="ChEBI" id="CHEBI:58928"/>
        <dbReference type="EC" id="3.5.3.8"/>
    </reaction>
</comment>
<name>A0A3S7GWM2_STAHO</name>
<evidence type="ECO:0000256" key="7">
    <source>
        <dbReference type="PROSITE-ProRule" id="PRU00742"/>
    </source>
</evidence>
<dbReference type="EMBL" id="JAGHKT020000002">
    <property type="protein sequence ID" value="MCM5671578.1"/>
    <property type="molecule type" value="Genomic_DNA"/>
</dbReference>
<keyword evidence="10" id="KW-1185">Reference proteome</keyword>
<organism evidence="8">
    <name type="scientific">Staphylococcus hominis</name>
    <dbReference type="NCBI Taxonomy" id="1290"/>
    <lineage>
        <taxon>Bacteria</taxon>
        <taxon>Bacillati</taxon>
        <taxon>Bacillota</taxon>
        <taxon>Bacilli</taxon>
        <taxon>Bacillales</taxon>
        <taxon>Staphylococcaceae</taxon>
        <taxon>Staphylococcus</taxon>
    </lineage>
</organism>
<keyword evidence="2 5" id="KW-0378">Hydrolase</keyword>
<dbReference type="InterPro" id="IPR006035">
    <property type="entry name" value="Ureohydrolase"/>
</dbReference>
<dbReference type="UniPathway" id="UPA00379">
    <property type="reaction ID" value="UER00552"/>
</dbReference>
<evidence type="ECO:0000256" key="1">
    <source>
        <dbReference type="ARBA" id="ARBA00022723"/>
    </source>
</evidence>